<feature type="compositionally biased region" description="Low complexity" evidence="1">
    <location>
        <begin position="164"/>
        <end position="176"/>
    </location>
</feature>
<dbReference type="Pfam" id="PF09362">
    <property type="entry name" value="DUF1996"/>
    <property type="match status" value="1"/>
</dbReference>
<gene>
    <name evidence="4" type="ORF">GCM10009544_38560</name>
</gene>
<evidence type="ECO:0000313" key="4">
    <source>
        <dbReference type="EMBL" id="GAA0472853.1"/>
    </source>
</evidence>
<feature type="chain" id="PRO_5045319442" evidence="2">
    <location>
        <begin position="34"/>
        <end position="474"/>
    </location>
</feature>
<feature type="region of interest" description="Disordered" evidence="1">
    <location>
        <begin position="39"/>
        <end position="59"/>
    </location>
</feature>
<feature type="compositionally biased region" description="Low complexity" evidence="1">
    <location>
        <begin position="195"/>
        <end position="213"/>
    </location>
</feature>
<feature type="region of interest" description="Disordered" evidence="1">
    <location>
        <begin position="164"/>
        <end position="190"/>
    </location>
</feature>
<dbReference type="RefSeq" id="WP_344092291.1">
    <property type="nucleotide sequence ID" value="NZ_BAAAHB010000043.1"/>
</dbReference>
<reference evidence="5" key="1">
    <citation type="journal article" date="2019" name="Int. J. Syst. Evol. Microbiol.">
        <title>The Global Catalogue of Microorganisms (GCM) 10K type strain sequencing project: providing services to taxonomists for standard genome sequencing and annotation.</title>
        <authorList>
            <consortium name="The Broad Institute Genomics Platform"/>
            <consortium name="The Broad Institute Genome Sequencing Center for Infectious Disease"/>
            <person name="Wu L."/>
            <person name="Ma J."/>
        </authorList>
    </citation>
    <scope>NUCLEOTIDE SEQUENCE [LARGE SCALE GENOMIC DNA]</scope>
    <source>
        <strain evidence="5">JCM 10649</strain>
    </source>
</reference>
<keyword evidence="5" id="KW-1185">Reference proteome</keyword>
<evidence type="ECO:0000313" key="5">
    <source>
        <dbReference type="Proteomes" id="UP001499895"/>
    </source>
</evidence>
<feature type="region of interest" description="Disordered" evidence="1">
    <location>
        <begin position="195"/>
        <end position="214"/>
    </location>
</feature>
<dbReference type="Proteomes" id="UP001499895">
    <property type="component" value="Unassembled WGS sequence"/>
</dbReference>
<sequence length="474" mass="48847">MMRQAHKRSQLKNRAVVSAAALLLGGGGTAIIAANASAGPDGAGHRSGGAARTAAEGSATTAPTVVCPDVGDRLREVPAPVRTEVSQSLSQLDAQVARAYERMATRGDTPAAVLAELKDKRAETIGRITDALGTAAGGSAPAAEEQAGLPALAGCSTRQVSTAAADDSSSALNSTLGARGKPGGPSRADFADIRTAPARSGPPAARPGASTGTFASVCGRNENGHFNPDNVIVTPGVRNGAHHLHDYVGNKSTDAFSTDNSLAGAGTTCTNGDKSSHYWPVLRVLDGKAAPDANAPGGGHDGNMGTVLRPASVTLQFKGSPVTKVTAMPRFLRIITGDAKALTNGVANANASWSCEGFENRQLKDKYPICPDGADVVRTFAFQSCWDGRNTDSANHRTHVAFARGDGSCPRGFRAVPQLVQRITYDVPAGTAFAVDSFPEQLHKPVTDHGDFINVMSDDLMRKATGCINGGRTC</sequence>
<comment type="caution">
    <text evidence="4">The sequence shown here is derived from an EMBL/GenBank/DDBJ whole genome shotgun (WGS) entry which is preliminary data.</text>
</comment>
<evidence type="ECO:0000256" key="2">
    <source>
        <dbReference type="SAM" id="SignalP"/>
    </source>
</evidence>
<protein>
    <submittedName>
        <fullName evidence="4">DUF1996 domain-containing protein</fullName>
    </submittedName>
</protein>
<keyword evidence="2" id="KW-0732">Signal</keyword>
<dbReference type="PANTHER" id="PTHR43662:SF3">
    <property type="entry name" value="DOMAIN PROTEIN, PUTATIVE (AFU_ORTHOLOGUE AFUA_6G11970)-RELATED"/>
    <property type="match status" value="1"/>
</dbReference>
<feature type="domain" description="DUF1996" evidence="3">
    <location>
        <begin position="232"/>
        <end position="454"/>
    </location>
</feature>
<evidence type="ECO:0000259" key="3">
    <source>
        <dbReference type="Pfam" id="PF09362"/>
    </source>
</evidence>
<evidence type="ECO:0000256" key="1">
    <source>
        <dbReference type="SAM" id="MobiDB-lite"/>
    </source>
</evidence>
<dbReference type="InterPro" id="IPR018535">
    <property type="entry name" value="DUF1996"/>
</dbReference>
<proteinExistence type="predicted"/>
<dbReference type="PANTHER" id="PTHR43662">
    <property type="match status" value="1"/>
</dbReference>
<dbReference type="EMBL" id="BAAAHB010000043">
    <property type="protein sequence ID" value="GAA0472853.1"/>
    <property type="molecule type" value="Genomic_DNA"/>
</dbReference>
<accession>A0ABP3K6K4</accession>
<name>A0ABP3K6K4_9ACTN</name>
<organism evidence="4 5">
    <name type="scientific">Streptomyces stramineus</name>
    <dbReference type="NCBI Taxonomy" id="173861"/>
    <lineage>
        <taxon>Bacteria</taxon>
        <taxon>Bacillati</taxon>
        <taxon>Actinomycetota</taxon>
        <taxon>Actinomycetes</taxon>
        <taxon>Kitasatosporales</taxon>
        <taxon>Streptomycetaceae</taxon>
        <taxon>Streptomyces</taxon>
    </lineage>
</organism>
<feature type="signal peptide" evidence="2">
    <location>
        <begin position="1"/>
        <end position="33"/>
    </location>
</feature>